<comment type="subcellular location">
    <subcellularLocation>
        <location evidence="1">Cytoplasm</location>
    </subcellularLocation>
</comment>
<feature type="domain" description="HTH marR-type" evidence="6">
    <location>
        <begin position="13"/>
        <end position="143"/>
    </location>
</feature>
<gene>
    <name evidence="7" type="ORF">GCM10008096_18530</name>
</gene>
<dbReference type="RefSeq" id="WP_189349867.1">
    <property type="nucleotide sequence ID" value="NZ_BMXK01000007.1"/>
</dbReference>
<dbReference type="SMART" id="SM00347">
    <property type="entry name" value="HTH_MARR"/>
    <property type="match status" value="1"/>
</dbReference>
<keyword evidence="3" id="KW-0805">Transcription regulation</keyword>
<dbReference type="Gene3D" id="1.10.10.10">
    <property type="entry name" value="Winged helix-like DNA-binding domain superfamily/Winged helix DNA-binding domain"/>
    <property type="match status" value="1"/>
</dbReference>
<evidence type="ECO:0000256" key="4">
    <source>
        <dbReference type="ARBA" id="ARBA00023125"/>
    </source>
</evidence>
<dbReference type="PANTHER" id="PTHR33164">
    <property type="entry name" value="TRANSCRIPTIONAL REGULATOR, MARR FAMILY"/>
    <property type="match status" value="1"/>
</dbReference>
<keyword evidence="8" id="KW-1185">Reference proteome</keyword>
<dbReference type="InterPro" id="IPR039422">
    <property type="entry name" value="MarR/SlyA-like"/>
</dbReference>
<dbReference type="InterPro" id="IPR036390">
    <property type="entry name" value="WH_DNA-bd_sf"/>
</dbReference>
<reference evidence="8" key="1">
    <citation type="journal article" date="2019" name="Int. J. Syst. Evol. Microbiol.">
        <title>The Global Catalogue of Microorganisms (GCM) 10K type strain sequencing project: providing services to taxonomists for standard genome sequencing and annotation.</title>
        <authorList>
            <consortium name="The Broad Institute Genomics Platform"/>
            <consortium name="The Broad Institute Genome Sequencing Center for Infectious Disease"/>
            <person name="Wu L."/>
            <person name="Ma J."/>
        </authorList>
    </citation>
    <scope>NUCLEOTIDE SEQUENCE [LARGE SCALE GENOMIC DNA]</scope>
    <source>
        <strain evidence="8">KCTC 19466</strain>
    </source>
</reference>
<dbReference type="PANTHER" id="PTHR33164:SF5">
    <property type="entry name" value="ORGANIC HYDROPEROXIDE RESISTANCE TRANSCRIPTIONAL REGULATOR"/>
    <property type="match status" value="1"/>
</dbReference>
<dbReference type="Proteomes" id="UP000642819">
    <property type="component" value="Unassembled WGS sequence"/>
</dbReference>
<sequence length="143" mass="15836">MPENPPRDPLALDAQLCFPVYASQQRIASAYRELLAPLSLTYPQYLVMLVLWEGDGLLVSEIGDRLHLDSGTLSPLLKRMAGAGLVERRRDDADERRVRVHLTGEGAGMRRRAEGIPAELFGRLGLTIDEAIQLRGLLSKLCS</sequence>
<evidence type="ECO:0000256" key="5">
    <source>
        <dbReference type="ARBA" id="ARBA00023163"/>
    </source>
</evidence>
<comment type="caution">
    <text evidence="7">The sequence shown here is derived from an EMBL/GenBank/DDBJ whole genome shotgun (WGS) entry which is preliminary data.</text>
</comment>
<evidence type="ECO:0000256" key="3">
    <source>
        <dbReference type="ARBA" id="ARBA00023015"/>
    </source>
</evidence>
<dbReference type="InterPro" id="IPR055166">
    <property type="entry name" value="Transc_reg_Sar_Rot_HTH"/>
</dbReference>
<dbReference type="SUPFAM" id="SSF46785">
    <property type="entry name" value="Winged helix' DNA-binding domain"/>
    <property type="match status" value="1"/>
</dbReference>
<evidence type="ECO:0000313" key="8">
    <source>
        <dbReference type="Proteomes" id="UP000642819"/>
    </source>
</evidence>
<dbReference type="Pfam" id="PF22381">
    <property type="entry name" value="Staph_reg_Sar_Rot"/>
    <property type="match status" value="1"/>
</dbReference>
<protein>
    <submittedName>
        <fullName evidence="7">MarR family transcriptional regulator</fullName>
    </submittedName>
</protein>
<proteinExistence type="predicted"/>
<keyword evidence="4" id="KW-0238">DNA-binding</keyword>
<keyword evidence="5" id="KW-0804">Transcription</keyword>
<keyword evidence="2" id="KW-0963">Cytoplasm</keyword>
<organism evidence="7 8">
    <name type="scientific">Zhihengliuella salsuginis</name>
    <dbReference type="NCBI Taxonomy" id="578222"/>
    <lineage>
        <taxon>Bacteria</taxon>
        <taxon>Bacillati</taxon>
        <taxon>Actinomycetota</taxon>
        <taxon>Actinomycetes</taxon>
        <taxon>Micrococcales</taxon>
        <taxon>Micrococcaceae</taxon>
        <taxon>Zhihengliuella</taxon>
    </lineage>
</organism>
<evidence type="ECO:0000256" key="2">
    <source>
        <dbReference type="ARBA" id="ARBA00022490"/>
    </source>
</evidence>
<evidence type="ECO:0000313" key="7">
    <source>
        <dbReference type="EMBL" id="GHD07607.1"/>
    </source>
</evidence>
<dbReference type="EMBL" id="BMXK01000007">
    <property type="protein sequence ID" value="GHD07607.1"/>
    <property type="molecule type" value="Genomic_DNA"/>
</dbReference>
<name>A0ABQ3GJQ6_9MICC</name>
<accession>A0ABQ3GJQ6</accession>
<evidence type="ECO:0000256" key="1">
    <source>
        <dbReference type="ARBA" id="ARBA00004496"/>
    </source>
</evidence>
<dbReference type="PROSITE" id="PS50995">
    <property type="entry name" value="HTH_MARR_2"/>
    <property type="match status" value="1"/>
</dbReference>
<dbReference type="InterPro" id="IPR036388">
    <property type="entry name" value="WH-like_DNA-bd_sf"/>
</dbReference>
<dbReference type="InterPro" id="IPR000835">
    <property type="entry name" value="HTH_MarR-typ"/>
</dbReference>
<evidence type="ECO:0000259" key="6">
    <source>
        <dbReference type="PROSITE" id="PS50995"/>
    </source>
</evidence>